<organism evidence="1 2">
    <name type="scientific">Panagrolaimus sp. ES5</name>
    <dbReference type="NCBI Taxonomy" id="591445"/>
    <lineage>
        <taxon>Eukaryota</taxon>
        <taxon>Metazoa</taxon>
        <taxon>Ecdysozoa</taxon>
        <taxon>Nematoda</taxon>
        <taxon>Chromadorea</taxon>
        <taxon>Rhabditida</taxon>
        <taxon>Tylenchina</taxon>
        <taxon>Panagrolaimomorpha</taxon>
        <taxon>Panagrolaimoidea</taxon>
        <taxon>Panagrolaimidae</taxon>
        <taxon>Panagrolaimus</taxon>
    </lineage>
</organism>
<accession>A0AC34FZD9</accession>
<proteinExistence type="predicted"/>
<dbReference type="WBParaSite" id="ES5_v2.g22905.t1">
    <property type="protein sequence ID" value="ES5_v2.g22905.t1"/>
    <property type="gene ID" value="ES5_v2.g22905"/>
</dbReference>
<evidence type="ECO:0000313" key="2">
    <source>
        <dbReference type="WBParaSite" id="ES5_v2.g22905.t1"/>
    </source>
</evidence>
<evidence type="ECO:0000313" key="1">
    <source>
        <dbReference type="Proteomes" id="UP000887579"/>
    </source>
</evidence>
<dbReference type="Proteomes" id="UP000887579">
    <property type="component" value="Unplaced"/>
</dbReference>
<reference evidence="2" key="1">
    <citation type="submission" date="2022-11" db="UniProtKB">
        <authorList>
            <consortium name="WormBaseParasite"/>
        </authorList>
    </citation>
    <scope>IDENTIFICATION</scope>
</reference>
<protein>
    <submittedName>
        <fullName evidence="2">VWFA domain-containing protein</fullName>
    </submittedName>
</protein>
<name>A0AC34FZD9_9BILA</name>
<sequence length="255" mass="28341">MSIKTYFNAGDTGGYVQTALKAAEKMLNDTRTIDGNPKDIRQQIIILTAAAYDDTGFQGAFETAQTLKDDGIKIFTINYRSFAGVYVPGLDALASEEYAYRSDDLNLPKLLPLGLTQVNCFCPVGSLQFHYFNGHNSTNYADCLVFNNVPTLPSLVNLFGCPNGAVLALNSQIKLDFITDKILTNITSGSKIKQFITGAHKKDDGNWYWWGYDQTEYPLGKFPVFNPPAADTYSYMNNYFGFNWKLEGSTDDNAL</sequence>